<sequence length="126" mass="14038">MVLRDWEATDLQKYNKILQVHAYSKCLVPPSTIANPELGESFVGVERFLSTDLISEVISTRQLGRESGEPDAPFSVKRPILEQSKRALADKVRSGTEVGPYMEDLVTWIDDQVVATLDDIPSSAFL</sequence>
<reference evidence="1 2" key="1">
    <citation type="submission" date="2016-10" db="EMBL/GenBank/DDBJ databases">
        <title>Evaluation of Human, Veterinary and Environmental Mycobacterium chelonae Isolates by Core Genome Phylogenomic Analysis, Targeted Gene Comparison, and Anti-microbial Susceptibility Patterns: A Tale of Mistaken Identities.</title>
        <authorList>
            <person name="Fogelson S.B."/>
            <person name="Camus A.C."/>
            <person name="Lorenz W."/>
            <person name="Vasireddy R."/>
            <person name="Vasireddy S."/>
            <person name="Smith T."/>
            <person name="Brown-Elliott B.A."/>
            <person name="Wallace R.J.Jr."/>
            <person name="Hasan N.A."/>
            <person name="Reischl U."/>
            <person name="Sanchez S."/>
        </authorList>
    </citation>
    <scope>NUCLEOTIDE SEQUENCE [LARGE SCALE GENOMIC DNA]</scope>
    <source>
        <strain evidence="1 2">15518</strain>
    </source>
</reference>
<dbReference type="AlphaFoldDB" id="A0A1S1LX15"/>
<gene>
    <name evidence="1" type="ORF">BKG84_25905</name>
</gene>
<proteinExistence type="predicted"/>
<accession>A0A1S1LX15</accession>
<organism evidence="1 2">
    <name type="scientific">Mycobacteroides chelonae</name>
    <name type="common">Mycobacterium chelonae</name>
    <dbReference type="NCBI Taxonomy" id="1774"/>
    <lineage>
        <taxon>Bacteria</taxon>
        <taxon>Bacillati</taxon>
        <taxon>Actinomycetota</taxon>
        <taxon>Actinomycetes</taxon>
        <taxon>Mycobacteriales</taxon>
        <taxon>Mycobacteriaceae</taxon>
        <taxon>Mycobacteroides</taxon>
    </lineage>
</organism>
<evidence type="ECO:0000313" key="1">
    <source>
        <dbReference type="EMBL" id="OHU75891.1"/>
    </source>
</evidence>
<comment type="caution">
    <text evidence="1">The sequence shown here is derived from an EMBL/GenBank/DDBJ whole genome shotgun (WGS) entry which is preliminary data.</text>
</comment>
<evidence type="ECO:0000313" key="2">
    <source>
        <dbReference type="Proteomes" id="UP000179441"/>
    </source>
</evidence>
<protein>
    <submittedName>
        <fullName evidence="1">Uncharacterized protein</fullName>
    </submittedName>
</protein>
<name>A0A1S1LX15_MYCCH</name>
<keyword evidence="2" id="KW-1185">Reference proteome</keyword>
<dbReference type="EMBL" id="MLIS01000048">
    <property type="protein sequence ID" value="OHU75891.1"/>
    <property type="molecule type" value="Genomic_DNA"/>
</dbReference>
<dbReference type="Proteomes" id="UP000179441">
    <property type="component" value="Unassembled WGS sequence"/>
</dbReference>